<keyword evidence="10" id="KW-0028">Amino-acid biosynthesis</keyword>
<evidence type="ECO:0000259" key="16">
    <source>
        <dbReference type="Pfam" id="PF20979"/>
    </source>
</evidence>
<accession>A0ABX5FEH0</accession>
<keyword evidence="8" id="KW-0055">Arginine biosynthesis</keyword>
<dbReference type="InterPro" id="IPR001518">
    <property type="entry name" value="Arginosuc_synth"/>
</dbReference>
<evidence type="ECO:0000256" key="7">
    <source>
        <dbReference type="ARBA" id="ARBA00022490"/>
    </source>
</evidence>
<dbReference type="NCBIfam" id="NF003779">
    <property type="entry name" value="PRK05370.1"/>
    <property type="match status" value="1"/>
</dbReference>
<evidence type="ECO:0000256" key="14">
    <source>
        <dbReference type="ARBA" id="ARBA00049077"/>
    </source>
</evidence>
<dbReference type="InterPro" id="IPR048267">
    <property type="entry name" value="Arginosuc_syn_N"/>
</dbReference>
<dbReference type="InterPro" id="IPR024073">
    <property type="entry name" value="AS_multimer_C_tail"/>
</dbReference>
<proteinExistence type="inferred from homology"/>
<evidence type="ECO:0000256" key="9">
    <source>
        <dbReference type="ARBA" id="ARBA00022598"/>
    </source>
</evidence>
<dbReference type="PROSITE" id="PS00564">
    <property type="entry name" value="ARGININOSUCCIN_SYN_1"/>
    <property type="match status" value="1"/>
</dbReference>
<organism evidence="17 18">
    <name type="scientific">Candidatus Pandoraea novymonadis</name>
    <dbReference type="NCBI Taxonomy" id="1808959"/>
    <lineage>
        <taxon>Bacteria</taxon>
        <taxon>Pseudomonadati</taxon>
        <taxon>Pseudomonadota</taxon>
        <taxon>Betaproteobacteria</taxon>
        <taxon>Burkholderiales</taxon>
        <taxon>Burkholderiaceae</taxon>
        <taxon>Pandoraea</taxon>
    </lineage>
</organism>
<feature type="domain" description="Arginosuccinate synthase-like N-terminal" evidence="15">
    <location>
        <begin position="14"/>
        <end position="180"/>
    </location>
</feature>
<dbReference type="InterPro" id="IPR048268">
    <property type="entry name" value="Arginosuc_syn_C"/>
</dbReference>
<dbReference type="Gene3D" id="1.10.287.400">
    <property type="match status" value="1"/>
</dbReference>
<comment type="caution">
    <text evidence="17">The sequence shown here is derived from an EMBL/GenBank/DDBJ whole genome shotgun (WGS) entry which is preliminary data.</text>
</comment>
<dbReference type="InterPro" id="IPR024074">
    <property type="entry name" value="AS_cat/multimer_dom_body"/>
</dbReference>
<feature type="domain" description="Arginosuccinate synthase C-terminal" evidence="16">
    <location>
        <begin position="191"/>
        <end position="410"/>
    </location>
</feature>
<comment type="similarity">
    <text evidence="3">Belongs to the argininosuccinate synthase family. Type 2 subfamily.</text>
</comment>
<dbReference type="PANTHER" id="PTHR11587:SF2">
    <property type="entry name" value="ARGININOSUCCINATE SYNTHASE"/>
    <property type="match status" value="1"/>
</dbReference>
<evidence type="ECO:0000256" key="10">
    <source>
        <dbReference type="ARBA" id="ARBA00022605"/>
    </source>
</evidence>
<dbReference type="InterPro" id="IPR023434">
    <property type="entry name" value="Arginosuc_synth_type_1_subfam"/>
</dbReference>
<evidence type="ECO:0000256" key="11">
    <source>
        <dbReference type="ARBA" id="ARBA00022741"/>
    </source>
</evidence>
<keyword evidence="9" id="KW-0436">Ligase</keyword>
<dbReference type="EMBL" id="MUHY01000003">
    <property type="protein sequence ID" value="PSB91617.1"/>
    <property type="molecule type" value="Genomic_DNA"/>
</dbReference>
<dbReference type="PANTHER" id="PTHR11587">
    <property type="entry name" value="ARGININOSUCCINATE SYNTHASE"/>
    <property type="match status" value="1"/>
</dbReference>
<dbReference type="CDD" id="cd01999">
    <property type="entry name" value="ASS"/>
    <property type="match status" value="1"/>
</dbReference>
<evidence type="ECO:0000256" key="2">
    <source>
        <dbReference type="ARBA" id="ARBA00004967"/>
    </source>
</evidence>
<dbReference type="SUPFAM" id="SSF69864">
    <property type="entry name" value="Argininosuccinate synthetase, C-terminal domain"/>
    <property type="match status" value="1"/>
</dbReference>
<evidence type="ECO:0000313" key="18">
    <source>
        <dbReference type="Proteomes" id="UP000242660"/>
    </source>
</evidence>
<dbReference type="RefSeq" id="WP_106182979.1">
    <property type="nucleotide sequence ID" value="NZ_MUHY01000003.1"/>
</dbReference>
<evidence type="ECO:0000313" key="17">
    <source>
        <dbReference type="EMBL" id="PSB91617.1"/>
    </source>
</evidence>
<dbReference type="InterPro" id="IPR014729">
    <property type="entry name" value="Rossmann-like_a/b/a_fold"/>
</dbReference>
<dbReference type="PROSITE" id="PS00565">
    <property type="entry name" value="ARGININOSUCCIN_SYN_2"/>
    <property type="match status" value="1"/>
</dbReference>
<protein>
    <recommendedName>
        <fullName evidence="6">Argininosuccinate synthase</fullName>
        <ecNumber evidence="5">6.3.4.5</ecNumber>
    </recommendedName>
    <alternativeName>
        <fullName evidence="13">Citrulline--aspartate ligase</fullName>
    </alternativeName>
</protein>
<evidence type="ECO:0000256" key="5">
    <source>
        <dbReference type="ARBA" id="ARBA00012286"/>
    </source>
</evidence>
<evidence type="ECO:0000256" key="1">
    <source>
        <dbReference type="ARBA" id="ARBA00004496"/>
    </source>
</evidence>
<comment type="catalytic activity">
    <reaction evidence="14">
        <text>L-citrulline + L-aspartate + ATP = 2-(N(omega)-L-arginino)succinate + AMP + diphosphate + H(+)</text>
        <dbReference type="Rhea" id="RHEA:10932"/>
        <dbReference type="ChEBI" id="CHEBI:15378"/>
        <dbReference type="ChEBI" id="CHEBI:29991"/>
        <dbReference type="ChEBI" id="CHEBI:30616"/>
        <dbReference type="ChEBI" id="CHEBI:33019"/>
        <dbReference type="ChEBI" id="CHEBI:57472"/>
        <dbReference type="ChEBI" id="CHEBI:57743"/>
        <dbReference type="ChEBI" id="CHEBI:456215"/>
        <dbReference type="EC" id="6.3.4.5"/>
    </reaction>
</comment>
<comment type="pathway">
    <text evidence="2">Amino-acid biosynthesis; L-arginine biosynthesis; L-arginine from L-ornithine and carbamoyl phosphate: step 2/3.</text>
</comment>
<evidence type="ECO:0000256" key="12">
    <source>
        <dbReference type="ARBA" id="ARBA00022840"/>
    </source>
</evidence>
<gene>
    <name evidence="17" type="primary">argG</name>
    <name evidence="17" type="ORF">BZL35_00834</name>
</gene>
<dbReference type="Pfam" id="PF00764">
    <property type="entry name" value="Arginosuc_synth"/>
    <property type="match status" value="1"/>
</dbReference>
<dbReference type="EC" id="6.3.4.5" evidence="5"/>
<evidence type="ECO:0000259" key="15">
    <source>
        <dbReference type="Pfam" id="PF00764"/>
    </source>
</evidence>
<name>A0ABX5FEH0_9BURK</name>
<dbReference type="Gene3D" id="3.90.1260.10">
    <property type="entry name" value="Argininosuccinate synthetase, chain A, domain 2"/>
    <property type="match status" value="1"/>
</dbReference>
<dbReference type="Gene3D" id="3.40.50.620">
    <property type="entry name" value="HUPs"/>
    <property type="match status" value="1"/>
</dbReference>
<evidence type="ECO:0000256" key="8">
    <source>
        <dbReference type="ARBA" id="ARBA00022571"/>
    </source>
</evidence>
<keyword evidence="11" id="KW-0547">Nucleotide-binding</keyword>
<keyword evidence="7" id="KW-0963">Cytoplasm</keyword>
<keyword evidence="18" id="KW-1185">Reference proteome</keyword>
<keyword evidence="12" id="KW-0067">ATP-binding</keyword>
<dbReference type="InterPro" id="IPR018223">
    <property type="entry name" value="Arginosuc_synth_CS"/>
</dbReference>
<evidence type="ECO:0000256" key="13">
    <source>
        <dbReference type="ARBA" id="ARBA00029916"/>
    </source>
</evidence>
<evidence type="ECO:0000256" key="6">
    <source>
        <dbReference type="ARBA" id="ARBA00014810"/>
    </source>
</evidence>
<dbReference type="SUPFAM" id="SSF52402">
    <property type="entry name" value="Adenine nucleotide alpha hydrolases-like"/>
    <property type="match status" value="1"/>
</dbReference>
<sequence>MTTILQHIPKGQRVGIAFSGGLDTSAALIWMRTKSVIPYAYTANLGQPDEPDYDDIPRRAKEYGAEDARLIDCRAQLVSEGIAMLQCGAFHISTAGVPYFNTTPIGRAVTGTILVAAMKEDGVNIWGDGSTYKGNDIERFYRYGLLANPDLQIYKPWLDQKFIDELGGRTEMSEFMQQHGFTYKMSEENAYSTDSNMLGATHEAKNLEYLHFGIKIVQPIMGVAFWRDDCIIKSETVTVRFEEGQPVALNGKTFANAVELFTEANVIGGRHGLGMSDQIENRIIEAKSRGIYEAPGLALLFIAYERLVTGIHNEDTIEQYRDNGRRLGRLLYQGRWFDPQTIMLREMAQRWVACAITGEVTIELRRGNDYSLLNTESQNLTYKPERLTMEKWQSTFSPLDRIGQLTMRTLDIIDTKDKLVTYKKLGLITTSNNSKLPHLENTKKE</sequence>
<evidence type="ECO:0000256" key="4">
    <source>
        <dbReference type="ARBA" id="ARBA00011881"/>
    </source>
</evidence>
<dbReference type="Pfam" id="PF20979">
    <property type="entry name" value="Arginosuc_syn_C"/>
    <property type="match status" value="1"/>
</dbReference>
<comment type="subunit">
    <text evidence="4">Homotetramer.</text>
</comment>
<evidence type="ECO:0000256" key="3">
    <source>
        <dbReference type="ARBA" id="ARBA00009088"/>
    </source>
</evidence>
<dbReference type="Proteomes" id="UP000242660">
    <property type="component" value="Unassembled WGS sequence"/>
</dbReference>
<reference evidence="17 18" key="1">
    <citation type="journal article" date="2017" name="Front. Microbiol.">
        <title>Genome of Ca. Pandoraea novymonadis, an Endosymbiotic Bacterium of the Trypanosomatid Novymonas esmeraldas.</title>
        <authorList>
            <person name="Kostygov A.Y."/>
            <person name="Butenko A."/>
            <person name="Nenarokova A."/>
            <person name="Tashyreva D."/>
            <person name="Flegontov P."/>
            <person name="Lukes J."/>
            <person name="Yurchenko V."/>
        </authorList>
    </citation>
    <scope>NUCLEOTIDE SEQUENCE [LARGE SCALE GENOMIC DNA]</scope>
    <source>
        <strain evidence="17 18">E262</strain>
    </source>
</reference>
<comment type="subcellular location">
    <subcellularLocation>
        <location evidence="1">Cytoplasm</location>
    </subcellularLocation>
</comment>
<dbReference type="NCBIfam" id="TIGR00032">
    <property type="entry name" value="argG"/>
    <property type="match status" value="1"/>
</dbReference>